<dbReference type="OrthoDB" id="594980at2"/>
<dbReference type="EMBL" id="LMBR01000011">
    <property type="protein sequence ID" value="KUL32860.1"/>
    <property type="molecule type" value="Genomic_DNA"/>
</dbReference>
<keyword evidence="1" id="KW-0812">Transmembrane</keyword>
<accession>A0A117MS67</accession>
<gene>
    <name evidence="2" type="ORF">ASB62_00980</name>
</gene>
<evidence type="ECO:0000313" key="2">
    <source>
        <dbReference type="EMBL" id="KUL32860.1"/>
    </source>
</evidence>
<keyword evidence="1" id="KW-1133">Transmembrane helix</keyword>
<sequence length="147" mass="16342">MDMQKDIAYRFLLAGGFLEEAEKDLSLKRWRACVYGSILCIENCGVAVLMLFGVSRTTHHPEKHLPQLLAEGTVSDEVAALIRELLPELEQHDSHEKMLAKYGRETAYISPWDVFSEQEAVNALNGASKSVAVSLKLRSLLEVAPEG</sequence>
<comment type="caution">
    <text evidence="2">The sequence shown here is derived from an EMBL/GenBank/DDBJ whole genome shotgun (WGS) entry which is preliminary data.</text>
</comment>
<dbReference type="Gene3D" id="1.20.120.330">
    <property type="entry name" value="Nucleotidyltransferases domain 2"/>
    <property type="match status" value="1"/>
</dbReference>
<keyword evidence="1" id="KW-0472">Membrane</keyword>
<evidence type="ECO:0000313" key="3">
    <source>
        <dbReference type="Proteomes" id="UP000053937"/>
    </source>
</evidence>
<protein>
    <submittedName>
        <fullName evidence="2">Uncharacterized protein</fullName>
    </submittedName>
</protein>
<dbReference type="AlphaFoldDB" id="A0A117MS67"/>
<reference evidence="2 3" key="1">
    <citation type="submission" date="2015-10" db="EMBL/GenBank/DDBJ databases">
        <title>Draft Genome Sequence of Chlorobium limicola strain Frasassi Growing under Artificial Lighting in the Frasassi Cave System.</title>
        <authorList>
            <person name="Mansor M."/>
            <person name="Macalady J."/>
        </authorList>
    </citation>
    <scope>NUCLEOTIDE SEQUENCE [LARGE SCALE GENOMIC DNA]</scope>
    <source>
        <strain evidence="2 3">Frasassi</strain>
    </source>
</reference>
<feature type="transmembrane region" description="Helical" evidence="1">
    <location>
        <begin position="32"/>
        <end position="54"/>
    </location>
</feature>
<dbReference type="Proteomes" id="UP000053937">
    <property type="component" value="Unassembled WGS sequence"/>
</dbReference>
<organism evidence="2 3">
    <name type="scientific">Chlorobium limicola</name>
    <dbReference type="NCBI Taxonomy" id="1092"/>
    <lineage>
        <taxon>Bacteria</taxon>
        <taxon>Pseudomonadati</taxon>
        <taxon>Chlorobiota</taxon>
        <taxon>Chlorobiia</taxon>
        <taxon>Chlorobiales</taxon>
        <taxon>Chlorobiaceae</taxon>
        <taxon>Chlorobium/Pelodictyon group</taxon>
        <taxon>Chlorobium</taxon>
    </lineage>
</organism>
<proteinExistence type="predicted"/>
<keyword evidence="3" id="KW-1185">Reference proteome</keyword>
<dbReference type="SUPFAM" id="SSF81593">
    <property type="entry name" value="Nucleotidyltransferase substrate binding subunit/domain"/>
    <property type="match status" value="1"/>
</dbReference>
<name>A0A117MS67_CHLLI</name>
<evidence type="ECO:0000256" key="1">
    <source>
        <dbReference type="SAM" id="Phobius"/>
    </source>
</evidence>